<proteinExistence type="inferred from homology"/>
<dbReference type="SUPFAM" id="SSF53383">
    <property type="entry name" value="PLP-dependent transferases"/>
    <property type="match status" value="1"/>
</dbReference>
<protein>
    <submittedName>
        <fullName evidence="7">Pyridoxal phosphate-dependent aminotransferase</fullName>
    </submittedName>
</protein>
<dbReference type="PANTHER" id="PTHR46383:SF1">
    <property type="entry name" value="ASPARTATE AMINOTRANSFERASE"/>
    <property type="match status" value="1"/>
</dbReference>
<dbReference type="GO" id="GO:0030170">
    <property type="term" value="F:pyridoxal phosphate binding"/>
    <property type="evidence" value="ECO:0007669"/>
    <property type="project" value="InterPro"/>
</dbReference>
<name>A0A3D8JPI4_9BURK</name>
<comment type="caution">
    <text evidence="7">The sequence shown here is derived from an EMBL/GenBank/DDBJ whole genome shotgun (WGS) entry which is preliminary data.</text>
</comment>
<evidence type="ECO:0000256" key="4">
    <source>
        <dbReference type="ARBA" id="ARBA00022679"/>
    </source>
</evidence>
<evidence type="ECO:0000313" key="7">
    <source>
        <dbReference type="EMBL" id="RDU94615.1"/>
    </source>
</evidence>
<keyword evidence="4 7" id="KW-0808">Transferase</keyword>
<comment type="cofactor">
    <cofactor evidence="1">
        <name>pyridoxal 5'-phosphate</name>
        <dbReference type="ChEBI" id="CHEBI:597326"/>
    </cofactor>
</comment>
<evidence type="ECO:0000313" key="8">
    <source>
        <dbReference type="Proteomes" id="UP000256838"/>
    </source>
</evidence>
<dbReference type="InterPro" id="IPR004839">
    <property type="entry name" value="Aminotransferase_I/II_large"/>
</dbReference>
<dbReference type="AlphaFoldDB" id="A0A3D8JPI4"/>
<dbReference type="GO" id="GO:0008483">
    <property type="term" value="F:transaminase activity"/>
    <property type="evidence" value="ECO:0007669"/>
    <property type="project" value="UniProtKB-KW"/>
</dbReference>
<comment type="similarity">
    <text evidence="2">Belongs to the class-I pyridoxal-phosphate-dependent aminotransferase family.</text>
</comment>
<dbReference type="InterPro" id="IPR015424">
    <property type="entry name" value="PyrdxlP-dep_Trfase"/>
</dbReference>
<dbReference type="CDD" id="cd00609">
    <property type="entry name" value="AAT_like"/>
    <property type="match status" value="1"/>
</dbReference>
<dbReference type="GO" id="GO:0006520">
    <property type="term" value="P:amino acid metabolic process"/>
    <property type="evidence" value="ECO:0007669"/>
    <property type="project" value="InterPro"/>
</dbReference>
<feature type="domain" description="Aminotransferase class I/classII large" evidence="6">
    <location>
        <begin position="44"/>
        <end position="390"/>
    </location>
</feature>
<dbReference type="Gene3D" id="3.40.640.10">
    <property type="entry name" value="Type I PLP-dependent aspartate aminotransferase-like (Major domain)"/>
    <property type="match status" value="1"/>
</dbReference>
<dbReference type="Proteomes" id="UP000256838">
    <property type="component" value="Unassembled WGS sequence"/>
</dbReference>
<sequence>MPMTQNPIHPVEARASIQALAGSLIREVANSGMGRTDVLPFWFGESDVATASFIREEAARAISEGETFYSQNLGRPYLRESIATYLSELHRRPIGAERIAAISSGVTGLLIASELLLSAGDRVVTITPLWPNVCEIPKILSAKVARVPLSVRDGRWTLDLDQLLNALTPGTKALLINSPNNPTGWTIDEQSIAVILQHCRKHGIWIVCDDVYERLVYDPSRRSAPSFLKHYEDGDRIISVNSFSKAWCMTGWRAGWMVAPHELMADIAKLIEYNFSCMFEPVQRAASIALQKGEPEVTRLREMLSHTRTLLSHALTTLPGVEVPDAGGAMYVFFRIAGHNDSLGLAKKLVSEAGLGLAPGSAFGPEGDGWLRWCHAVSSDAKLLDGVDRLRGFLARCVL</sequence>
<dbReference type="Gene3D" id="3.90.1150.10">
    <property type="entry name" value="Aspartate Aminotransferase, domain 1"/>
    <property type="match status" value="1"/>
</dbReference>
<dbReference type="NCBIfam" id="NF004770">
    <property type="entry name" value="PRK06108.1"/>
    <property type="match status" value="1"/>
</dbReference>
<organism evidence="7 8">
    <name type="scientific">Trinickia dinghuensis</name>
    <dbReference type="NCBI Taxonomy" id="2291023"/>
    <lineage>
        <taxon>Bacteria</taxon>
        <taxon>Pseudomonadati</taxon>
        <taxon>Pseudomonadota</taxon>
        <taxon>Betaproteobacteria</taxon>
        <taxon>Burkholderiales</taxon>
        <taxon>Burkholderiaceae</taxon>
        <taxon>Trinickia</taxon>
    </lineage>
</organism>
<dbReference type="PANTHER" id="PTHR46383">
    <property type="entry name" value="ASPARTATE AMINOTRANSFERASE"/>
    <property type="match status" value="1"/>
</dbReference>
<keyword evidence="8" id="KW-1185">Reference proteome</keyword>
<dbReference type="Pfam" id="PF00155">
    <property type="entry name" value="Aminotran_1_2"/>
    <property type="match status" value="1"/>
</dbReference>
<evidence type="ECO:0000256" key="2">
    <source>
        <dbReference type="ARBA" id="ARBA00007441"/>
    </source>
</evidence>
<evidence type="ECO:0000256" key="3">
    <source>
        <dbReference type="ARBA" id="ARBA00022576"/>
    </source>
</evidence>
<gene>
    <name evidence="7" type="ORF">DWV00_33010</name>
</gene>
<reference evidence="7 8" key="1">
    <citation type="submission" date="2018-08" db="EMBL/GenBank/DDBJ databases">
        <title>Paraburkholderia sp. DHOM06 isolated from forest soil.</title>
        <authorList>
            <person name="Gao Z.-H."/>
            <person name="Qiu L.-H."/>
        </authorList>
    </citation>
    <scope>NUCLEOTIDE SEQUENCE [LARGE SCALE GENOMIC DNA]</scope>
    <source>
        <strain evidence="7 8">DHOM06</strain>
    </source>
</reference>
<dbReference type="EMBL" id="QRGA01000031">
    <property type="protein sequence ID" value="RDU94615.1"/>
    <property type="molecule type" value="Genomic_DNA"/>
</dbReference>
<dbReference type="InterPro" id="IPR050596">
    <property type="entry name" value="AspAT/PAT-like"/>
</dbReference>
<dbReference type="InterPro" id="IPR015422">
    <property type="entry name" value="PyrdxlP-dep_Trfase_small"/>
</dbReference>
<evidence type="ECO:0000256" key="5">
    <source>
        <dbReference type="ARBA" id="ARBA00022898"/>
    </source>
</evidence>
<accession>A0A3D8JPI4</accession>
<evidence type="ECO:0000259" key="6">
    <source>
        <dbReference type="Pfam" id="PF00155"/>
    </source>
</evidence>
<evidence type="ECO:0000256" key="1">
    <source>
        <dbReference type="ARBA" id="ARBA00001933"/>
    </source>
</evidence>
<keyword evidence="3 7" id="KW-0032">Aminotransferase</keyword>
<keyword evidence="5" id="KW-0663">Pyridoxal phosphate</keyword>
<dbReference type="OrthoDB" id="9803354at2"/>
<dbReference type="InterPro" id="IPR015421">
    <property type="entry name" value="PyrdxlP-dep_Trfase_major"/>
</dbReference>